<comment type="caution">
    <text evidence="6">The sequence shown here is derived from an EMBL/GenBank/DDBJ whole genome shotgun (WGS) entry which is preliminary data.</text>
</comment>
<keyword evidence="7" id="KW-1185">Reference proteome</keyword>
<keyword evidence="3" id="KW-0238">DNA-binding</keyword>
<dbReference type="SUPFAM" id="SSF46785">
    <property type="entry name" value="Winged helix' DNA-binding domain"/>
    <property type="match status" value="1"/>
</dbReference>
<proteinExistence type="inferred from homology"/>
<reference evidence="6" key="1">
    <citation type="submission" date="2021-01" db="EMBL/GenBank/DDBJ databases">
        <title>Genome sequence of strain Noviherbaspirillum sp. DKR-6.</title>
        <authorList>
            <person name="Chaudhary D.K."/>
        </authorList>
    </citation>
    <scope>NUCLEOTIDE SEQUENCE</scope>
    <source>
        <strain evidence="6">DKR-6</strain>
    </source>
</reference>
<dbReference type="InterPro" id="IPR036390">
    <property type="entry name" value="WH_DNA-bd_sf"/>
</dbReference>
<dbReference type="GO" id="GO:0003677">
    <property type="term" value="F:DNA binding"/>
    <property type="evidence" value="ECO:0007669"/>
    <property type="project" value="UniProtKB-KW"/>
</dbReference>
<evidence type="ECO:0000313" key="7">
    <source>
        <dbReference type="Proteomes" id="UP000622890"/>
    </source>
</evidence>
<dbReference type="Proteomes" id="UP000622890">
    <property type="component" value="Unassembled WGS sequence"/>
</dbReference>
<organism evidence="6 7">
    <name type="scientific">Noviherbaspirillum pedocola</name>
    <dbReference type="NCBI Taxonomy" id="2801341"/>
    <lineage>
        <taxon>Bacteria</taxon>
        <taxon>Pseudomonadati</taxon>
        <taxon>Pseudomonadota</taxon>
        <taxon>Betaproteobacteria</taxon>
        <taxon>Burkholderiales</taxon>
        <taxon>Oxalobacteraceae</taxon>
        <taxon>Noviherbaspirillum</taxon>
    </lineage>
</organism>
<gene>
    <name evidence="6" type="ORF">JJB74_07375</name>
</gene>
<dbReference type="PANTHER" id="PTHR30118:SF15">
    <property type="entry name" value="TRANSCRIPTIONAL REGULATORY PROTEIN"/>
    <property type="match status" value="1"/>
</dbReference>
<evidence type="ECO:0000313" key="6">
    <source>
        <dbReference type="EMBL" id="MBK4734420.1"/>
    </source>
</evidence>
<protein>
    <submittedName>
        <fullName evidence="6">LysR family transcriptional regulator</fullName>
    </submittedName>
</protein>
<dbReference type="InterPro" id="IPR000847">
    <property type="entry name" value="LysR_HTH_N"/>
</dbReference>
<evidence type="ECO:0000256" key="2">
    <source>
        <dbReference type="ARBA" id="ARBA00023015"/>
    </source>
</evidence>
<dbReference type="Pfam" id="PF03466">
    <property type="entry name" value="LysR_substrate"/>
    <property type="match status" value="1"/>
</dbReference>
<dbReference type="PANTHER" id="PTHR30118">
    <property type="entry name" value="HTH-TYPE TRANSCRIPTIONAL REGULATOR LEUO-RELATED"/>
    <property type="match status" value="1"/>
</dbReference>
<evidence type="ECO:0000256" key="4">
    <source>
        <dbReference type="ARBA" id="ARBA00023163"/>
    </source>
</evidence>
<sequence length="292" mass="31981">MLLAEKNVTRAARRLSMSQPALSAQLRQLRELFDDPLLVPAARGMTPTLRAIEMQDALRELLASVNRLVTGQQAFDPAMATNTFRIAATDSIHAAVCVPLITKIRLYAPGIRLALFSADREAVGEKLASGELDLVLGTRQSLPPSVKARMLYEESFLCLLRRDHPYSKRPLDLDAFCQLEHILVSPSGGGFRGAVDEALAQMGRKRRVVASLNSFLLAPSLVARTDMICTVPARLARATGEAISLVAPPCELGSFSVQMGWHPRADNDSAQKWLRQQVIASPESLLRDMDAQ</sequence>
<dbReference type="PRINTS" id="PR00039">
    <property type="entry name" value="HTHLYSR"/>
</dbReference>
<comment type="similarity">
    <text evidence="1">Belongs to the LysR transcriptional regulatory family.</text>
</comment>
<keyword evidence="2" id="KW-0805">Transcription regulation</keyword>
<dbReference type="Gene3D" id="1.10.10.10">
    <property type="entry name" value="Winged helix-like DNA-binding domain superfamily/Winged helix DNA-binding domain"/>
    <property type="match status" value="1"/>
</dbReference>
<dbReference type="SUPFAM" id="SSF53850">
    <property type="entry name" value="Periplasmic binding protein-like II"/>
    <property type="match status" value="1"/>
</dbReference>
<dbReference type="InterPro" id="IPR036388">
    <property type="entry name" value="WH-like_DNA-bd_sf"/>
</dbReference>
<dbReference type="Gene3D" id="3.40.190.10">
    <property type="entry name" value="Periplasmic binding protein-like II"/>
    <property type="match status" value="2"/>
</dbReference>
<feature type="domain" description="HTH lysR-type" evidence="5">
    <location>
        <begin position="1"/>
        <end position="48"/>
    </location>
</feature>
<accession>A0A934SS08</accession>
<name>A0A934SS08_9BURK</name>
<dbReference type="GO" id="GO:0003700">
    <property type="term" value="F:DNA-binding transcription factor activity"/>
    <property type="evidence" value="ECO:0007669"/>
    <property type="project" value="InterPro"/>
</dbReference>
<evidence type="ECO:0000256" key="3">
    <source>
        <dbReference type="ARBA" id="ARBA00023125"/>
    </source>
</evidence>
<dbReference type="InterPro" id="IPR005119">
    <property type="entry name" value="LysR_subst-bd"/>
</dbReference>
<dbReference type="Pfam" id="PF00126">
    <property type="entry name" value="HTH_1"/>
    <property type="match status" value="1"/>
</dbReference>
<evidence type="ECO:0000259" key="5">
    <source>
        <dbReference type="PROSITE" id="PS50931"/>
    </source>
</evidence>
<dbReference type="InterPro" id="IPR050389">
    <property type="entry name" value="LysR-type_TF"/>
</dbReference>
<dbReference type="AlphaFoldDB" id="A0A934SS08"/>
<evidence type="ECO:0000256" key="1">
    <source>
        <dbReference type="ARBA" id="ARBA00009437"/>
    </source>
</evidence>
<dbReference type="PROSITE" id="PS50931">
    <property type="entry name" value="HTH_LYSR"/>
    <property type="match status" value="1"/>
</dbReference>
<dbReference type="EMBL" id="JAEPBG010000002">
    <property type="protein sequence ID" value="MBK4734420.1"/>
    <property type="molecule type" value="Genomic_DNA"/>
</dbReference>
<keyword evidence="4" id="KW-0804">Transcription</keyword>